<feature type="chain" id="PRO_5002027997" description="microbial collagenase" evidence="18">
    <location>
        <begin position="22"/>
        <end position="934"/>
    </location>
</feature>
<name>A0A0A7EI79_9GAMM</name>
<evidence type="ECO:0000313" key="20">
    <source>
        <dbReference type="EMBL" id="AIY66390.1"/>
    </source>
</evidence>
<dbReference type="InterPro" id="IPR035986">
    <property type="entry name" value="PKD_dom_sf"/>
</dbReference>
<evidence type="ECO:0000256" key="5">
    <source>
        <dbReference type="ARBA" id="ARBA00012653"/>
    </source>
</evidence>
<dbReference type="PANTHER" id="PTHR13062:SF9">
    <property type="entry name" value="MICROBIAL COLLAGENASE"/>
    <property type="match status" value="1"/>
</dbReference>
<evidence type="ECO:0000256" key="10">
    <source>
        <dbReference type="ARBA" id="ARBA00022801"/>
    </source>
</evidence>
<comment type="cofactor">
    <cofactor evidence="3">
        <name>Zn(2+)</name>
        <dbReference type="ChEBI" id="CHEBI:29105"/>
    </cofactor>
</comment>
<dbReference type="PRINTS" id="PR00931">
    <property type="entry name" value="MICOLLPTASE"/>
</dbReference>
<keyword evidence="12" id="KW-0106">Calcium</keyword>
<evidence type="ECO:0000256" key="6">
    <source>
        <dbReference type="ARBA" id="ARBA00022525"/>
    </source>
</evidence>
<dbReference type="OrthoDB" id="9802683at2"/>
<evidence type="ECO:0000256" key="8">
    <source>
        <dbReference type="ARBA" id="ARBA00022723"/>
    </source>
</evidence>
<dbReference type="InterPro" id="IPR013661">
    <property type="entry name" value="Peptidase_M9_N_dom"/>
</dbReference>
<evidence type="ECO:0000256" key="16">
    <source>
        <dbReference type="PIRSR" id="PIRSR602169-1"/>
    </source>
</evidence>
<evidence type="ECO:0000256" key="3">
    <source>
        <dbReference type="ARBA" id="ARBA00001947"/>
    </source>
</evidence>
<comment type="cofactor">
    <cofactor evidence="2">
        <name>Ca(2+)</name>
        <dbReference type="ChEBI" id="CHEBI:29108"/>
    </cofactor>
</comment>
<dbReference type="RefSeq" id="WP_038643375.1">
    <property type="nucleotide sequence ID" value="NZ_CP009888.1"/>
</dbReference>
<dbReference type="PANTHER" id="PTHR13062">
    <property type="entry name" value="COLLAGENASE"/>
    <property type="match status" value="1"/>
</dbReference>
<dbReference type="Gene3D" id="2.60.120.380">
    <property type="match status" value="2"/>
</dbReference>
<dbReference type="EMBL" id="CP009888">
    <property type="protein sequence ID" value="AIY66390.1"/>
    <property type="molecule type" value="Genomic_DNA"/>
</dbReference>
<organism evidence="20 21">
    <name type="scientific">Pseudoalteromonas piratica</name>
    <dbReference type="NCBI Taxonomy" id="1348114"/>
    <lineage>
        <taxon>Bacteria</taxon>
        <taxon>Pseudomonadati</taxon>
        <taxon>Pseudomonadota</taxon>
        <taxon>Gammaproteobacteria</taxon>
        <taxon>Alteromonadales</taxon>
        <taxon>Pseudoalteromonadaceae</taxon>
        <taxon>Pseudoalteromonas</taxon>
    </lineage>
</organism>
<keyword evidence="13" id="KW-0843">Virulence</keyword>
<feature type="region of interest" description="Disordered" evidence="17">
    <location>
        <begin position="692"/>
        <end position="712"/>
    </location>
</feature>
<evidence type="ECO:0000256" key="4">
    <source>
        <dbReference type="ARBA" id="ARBA00004613"/>
    </source>
</evidence>
<dbReference type="InterPro" id="IPR002169">
    <property type="entry name" value="Peptidase_M9A/M9B"/>
</dbReference>
<evidence type="ECO:0000256" key="18">
    <source>
        <dbReference type="SAM" id="SignalP"/>
    </source>
</evidence>
<dbReference type="Gene3D" id="3.40.30.160">
    <property type="entry name" value="Collagenase ColT, N-terminal domain"/>
    <property type="match status" value="1"/>
</dbReference>
<dbReference type="Pfam" id="PF08453">
    <property type="entry name" value="Peptidase_M9_N"/>
    <property type="match status" value="1"/>
</dbReference>
<dbReference type="Gene3D" id="2.60.40.10">
    <property type="entry name" value="Immunoglobulins"/>
    <property type="match status" value="1"/>
</dbReference>
<dbReference type="Pfam" id="PF01752">
    <property type="entry name" value="Peptidase_M9"/>
    <property type="match status" value="1"/>
</dbReference>
<evidence type="ECO:0000313" key="21">
    <source>
        <dbReference type="Proteomes" id="UP000030341"/>
    </source>
</evidence>
<dbReference type="CDD" id="cd00146">
    <property type="entry name" value="PKD"/>
    <property type="match status" value="1"/>
</dbReference>
<evidence type="ECO:0000256" key="11">
    <source>
        <dbReference type="ARBA" id="ARBA00022833"/>
    </source>
</evidence>
<dbReference type="GO" id="GO:0004222">
    <property type="term" value="F:metalloendopeptidase activity"/>
    <property type="evidence" value="ECO:0007669"/>
    <property type="project" value="UniProtKB-EC"/>
</dbReference>
<evidence type="ECO:0000256" key="12">
    <source>
        <dbReference type="ARBA" id="ARBA00022837"/>
    </source>
</evidence>
<sequence>MKLTKLALVIATLSYGTSALANSAPTSENQPKVHHHGVEFDRQDNAPTAVTSQHANLPFDHAKNDLHTLHIEDMQQTFAATSCNVNALATSNSTQLINEIKSQGASCVNELFGATSDIQKAAYDSNNMYAVANHVKGLSQSYQGGGDNDIEALFLYLRAGYYVEFYNDQVTFASWVKPAVKGAIDAFVNNSHFYDDNDAHGKTLSEVLITMDSSEQQDVYLPVVVEWLNRWNESYAAKWNMRSAVNGVFTILFRGQWNTEFKNKIGSANDLVSALAKFTTSTYMIDSDAEYMIANAARELGRLKQYPGTIQTSVDAALNRIFSDYQMYGYGDSVWLGAADTAGYHGSCDTYNICGFEQQLESQVLSQTYTCSSTIKIRSQNMTSAQHQAACSKMGYEETYFHGQLQTNNTPVADDVNSQLQVNIFDSSNDYSKYAGVIFGIDTNNGGMYLEGNPSTPGNIPNFVAYEASYANPDHFVWNLEHEYVHYLDGRFDLYGGFNAPTEAIVWWSEGVAEYIANENDNQAAIDTIKDGSTYSLGTVFETTYAGFDQDRIYRWGYLAVRFMFERHRDELNLMLASTRSGDWAGYKARINTWAANYANEFTQWTQELASGGDTNPPANTAPVAVINGPYSGEVGTLIAFSSNGSNDKESNIASYSWNFGDGTTSSEANPTHSYTTAGEYAVTLTVTDPEGLSSSEATTATVTGSEPPVGNELQNGVAQQVTGNTGDEKRFVVNVPANASDLEITLNGGSGDGDLYVKFGDAPTLTSYDCRPYVGGNSERCTIEQPQAGTYHVMVYGYANFDTQVKANYTVQTGGGFNVPNACATEGPSGGGRLYDGDVMCLAEQEPIWLSIADVSGATSVAITTSNGSGDINLEYRNGGWPSAGNVDASSQNVGNGECIYITNQSEYWGYVKVSGTANGASIVVDFNTPGCR</sequence>
<evidence type="ECO:0000256" key="7">
    <source>
        <dbReference type="ARBA" id="ARBA00022670"/>
    </source>
</evidence>
<comment type="subcellular location">
    <subcellularLocation>
        <location evidence="4">Secreted</location>
    </subcellularLocation>
</comment>
<keyword evidence="8" id="KW-0479">Metal-binding</keyword>
<evidence type="ECO:0000256" key="17">
    <source>
        <dbReference type="SAM" id="MobiDB-lite"/>
    </source>
</evidence>
<dbReference type="InterPro" id="IPR022409">
    <property type="entry name" value="PKD/Chitinase_dom"/>
</dbReference>
<keyword evidence="9 18" id="KW-0732">Signal</keyword>
<feature type="domain" description="PKD" evidence="19">
    <location>
        <begin position="622"/>
        <end position="704"/>
    </location>
</feature>
<evidence type="ECO:0000256" key="9">
    <source>
        <dbReference type="ARBA" id="ARBA00022729"/>
    </source>
</evidence>
<evidence type="ECO:0000256" key="14">
    <source>
        <dbReference type="ARBA" id="ARBA00023049"/>
    </source>
</evidence>
<dbReference type="SMART" id="SM00089">
    <property type="entry name" value="PKD"/>
    <property type="match status" value="1"/>
</dbReference>
<dbReference type="Proteomes" id="UP000030341">
    <property type="component" value="Chromosome 1"/>
</dbReference>
<dbReference type="GO" id="GO:0006508">
    <property type="term" value="P:proteolysis"/>
    <property type="evidence" value="ECO:0007669"/>
    <property type="project" value="UniProtKB-KW"/>
</dbReference>
<reference evidence="20 21" key="1">
    <citation type="submission" date="2014-11" db="EMBL/GenBank/DDBJ databases">
        <title>Complete Genome Sequence of Pseudoalteromonas sp. Strain OCN003 Isolated from Kaneohe Bay, Oahu, Hawaii.</title>
        <authorList>
            <person name="Beurmann S."/>
            <person name="Videau P."/>
            <person name="Ushijima B."/>
            <person name="Smith A.M."/>
            <person name="Aeby G.S."/>
            <person name="Callahan S.M."/>
            <person name="Belcaid M."/>
        </authorList>
    </citation>
    <scope>NUCLEOTIDE SEQUENCE [LARGE SCALE GENOMIC DNA]</scope>
    <source>
        <strain evidence="20 21">OCN003</strain>
    </source>
</reference>
<evidence type="ECO:0000256" key="1">
    <source>
        <dbReference type="ARBA" id="ARBA00000424"/>
    </source>
</evidence>
<gene>
    <name evidence="20" type="ORF">OM33_13060</name>
</gene>
<keyword evidence="7" id="KW-0645">Protease</keyword>
<dbReference type="KEGG" id="pseo:OM33_13060"/>
<comment type="catalytic activity">
    <reaction evidence="1">
        <text>Digestion of native collagen in the triple helical region at Xaa-|-Gly bonds. With synthetic peptides, a preference is shown for Gly at P3 and P1', Pro and Ala at P2 and P2', and hydroxyproline, Ala or Arg at P3'.</text>
        <dbReference type="EC" id="3.4.24.3"/>
    </reaction>
</comment>
<evidence type="ECO:0000256" key="2">
    <source>
        <dbReference type="ARBA" id="ARBA00001913"/>
    </source>
</evidence>
<evidence type="ECO:0000256" key="13">
    <source>
        <dbReference type="ARBA" id="ARBA00023026"/>
    </source>
</evidence>
<keyword evidence="14" id="KW-0482">Metalloprotease</keyword>
<dbReference type="GO" id="GO:0005576">
    <property type="term" value="C:extracellular region"/>
    <property type="evidence" value="ECO:0007669"/>
    <property type="project" value="UniProtKB-SubCell"/>
</dbReference>
<dbReference type="STRING" id="1348114.OM33_13060"/>
<dbReference type="SUPFAM" id="SSF89260">
    <property type="entry name" value="Collagen-binding domain"/>
    <property type="match status" value="1"/>
</dbReference>
<keyword evidence="10" id="KW-0378">Hydrolase</keyword>
<keyword evidence="11" id="KW-0862">Zinc</keyword>
<dbReference type="Gene3D" id="1.10.390.20">
    <property type="match status" value="1"/>
</dbReference>
<evidence type="ECO:0000256" key="15">
    <source>
        <dbReference type="ARBA" id="ARBA00023145"/>
    </source>
</evidence>
<dbReference type="HOGENOM" id="CLU_011878_0_0_6"/>
<keyword evidence="15" id="KW-0865">Zymogen</keyword>
<dbReference type="InterPro" id="IPR013783">
    <property type="entry name" value="Ig-like_fold"/>
</dbReference>
<dbReference type="GO" id="GO:0008270">
    <property type="term" value="F:zinc ion binding"/>
    <property type="evidence" value="ECO:0007669"/>
    <property type="project" value="InterPro"/>
</dbReference>
<dbReference type="eggNOG" id="COG3291">
    <property type="taxonomic scope" value="Bacteria"/>
</dbReference>
<protein>
    <recommendedName>
        <fullName evidence="5">microbial collagenase</fullName>
        <ecNumber evidence="5">3.4.24.3</ecNumber>
    </recommendedName>
</protein>
<dbReference type="AlphaFoldDB" id="A0A0A7EI79"/>
<keyword evidence="21" id="KW-1185">Reference proteome</keyword>
<keyword evidence="6" id="KW-0964">Secreted</keyword>
<dbReference type="SUPFAM" id="SSF49299">
    <property type="entry name" value="PKD domain"/>
    <property type="match status" value="1"/>
</dbReference>
<dbReference type="PROSITE" id="PS50093">
    <property type="entry name" value="PKD"/>
    <property type="match status" value="1"/>
</dbReference>
<accession>A0A0A7EI79</accession>
<evidence type="ECO:0000259" key="19">
    <source>
        <dbReference type="PROSITE" id="PS50093"/>
    </source>
</evidence>
<dbReference type="InterPro" id="IPR007280">
    <property type="entry name" value="Peptidase_C_arc/bac"/>
</dbReference>
<feature type="compositionally biased region" description="Polar residues" evidence="17">
    <location>
        <begin position="693"/>
        <end position="705"/>
    </location>
</feature>
<dbReference type="EC" id="3.4.24.3" evidence="5"/>
<feature type="signal peptide" evidence="18">
    <location>
        <begin position="1"/>
        <end position="21"/>
    </location>
</feature>
<dbReference type="Pfam" id="PF04151">
    <property type="entry name" value="PPC"/>
    <property type="match status" value="1"/>
</dbReference>
<feature type="active site" evidence="16">
    <location>
        <position position="483"/>
    </location>
</feature>
<proteinExistence type="predicted"/>
<dbReference type="InterPro" id="IPR000601">
    <property type="entry name" value="PKD_dom"/>
</dbReference>
<dbReference type="Pfam" id="PF18911">
    <property type="entry name" value="PKD_4"/>
    <property type="match status" value="1"/>
</dbReference>